<dbReference type="EMBL" id="FNEZ01000003">
    <property type="protein sequence ID" value="SDJ97179.1"/>
    <property type="molecule type" value="Genomic_DNA"/>
</dbReference>
<organism evidence="2 3">
    <name type="scientific">Flavobacterium noncentrifugens</name>
    <dbReference type="NCBI Taxonomy" id="1128970"/>
    <lineage>
        <taxon>Bacteria</taxon>
        <taxon>Pseudomonadati</taxon>
        <taxon>Bacteroidota</taxon>
        <taxon>Flavobacteriia</taxon>
        <taxon>Flavobacteriales</taxon>
        <taxon>Flavobacteriaceae</taxon>
        <taxon>Flavobacterium</taxon>
    </lineage>
</organism>
<feature type="signal peptide" evidence="1">
    <location>
        <begin position="1"/>
        <end position="22"/>
    </location>
</feature>
<reference evidence="2 3" key="1">
    <citation type="submission" date="2016-10" db="EMBL/GenBank/DDBJ databases">
        <authorList>
            <person name="de Groot N.N."/>
        </authorList>
    </citation>
    <scope>NUCLEOTIDE SEQUENCE [LARGE SCALE GENOMIC DNA]</scope>
    <source>
        <strain evidence="2 3">CGMCC 1.10076</strain>
    </source>
</reference>
<dbReference type="RefSeq" id="WP_139171746.1">
    <property type="nucleotide sequence ID" value="NZ_BKAI01000011.1"/>
</dbReference>
<feature type="chain" id="PRO_5011638214" evidence="1">
    <location>
        <begin position="23"/>
        <end position="108"/>
    </location>
</feature>
<dbReference type="OrthoDB" id="885042at2"/>
<gene>
    <name evidence="2" type="ORF">SAMN04487935_2171</name>
</gene>
<evidence type="ECO:0000313" key="2">
    <source>
        <dbReference type="EMBL" id="SDJ97179.1"/>
    </source>
</evidence>
<sequence>MKKTMWCRKALILLWLCGMAGCQEKTENLSVHTPALSTSNMLMPVMNSHAAENTAADDAVIYVCKSAGAKRYHFNSNCQALKRCKHKIEQSSVGDAENIGLTMCGYEK</sequence>
<keyword evidence="1" id="KW-0732">Signal</keyword>
<name>A0A1G8Y2T7_9FLAO</name>
<dbReference type="Proteomes" id="UP000199580">
    <property type="component" value="Unassembled WGS sequence"/>
</dbReference>
<protein>
    <submittedName>
        <fullName evidence="2">Uncharacterized protein</fullName>
    </submittedName>
</protein>
<accession>A0A1G8Y2T7</accession>
<dbReference type="AlphaFoldDB" id="A0A1G8Y2T7"/>
<evidence type="ECO:0000313" key="3">
    <source>
        <dbReference type="Proteomes" id="UP000199580"/>
    </source>
</evidence>
<keyword evidence="3" id="KW-1185">Reference proteome</keyword>
<evidence type="ECO:0000256" key="1">
    <source>
        <dbReference type="SAM" id="SignalP"/>
    </source>
</evidence>
<dbReference type="PROSITE" id="PS51257">
    <property type="entry name" value="PROKAR_LIPOPROTEIN"/>
    <property type="match status" value="1"/>
</dbReference>
<dbReference type="STRING" id="1128970.SAMN04487935_2171"/>
<proteinExistence type="predicted"/>